<reference evidence="1" key="4">
    <citation type="submission" date="2023-01" db="EMBL/GenBank/DDBJ databases">
        <title>Draft genome sequence of Methylobacterium brachythecii strain NBRC 107710.</title>
        <authorList>
            <person name="Sun Q."/>
            <person name="Mori K."/>
        </authorList>
    </citation>
    <scope>NUCLEOTIDE SEQUENCE</scope>
    <source>
        <strain evidence="1">NBRC 107710</strain>
    </source>
</reference>
<accession>A0A7W6AGC5</accession>
<reference evidence="4" key="2">
    <citation type="journal article" date="2019" name="Int. J. Syst. Evol. Microbiol.">
        <title>The Global Catalogue of Microorganisms (GCM) 10K type strain sequencing project: providing services to taxonomists for standard genome sequencing and annotation.</title>
        <authorList>
            <consortium name="The Broad Institute Genomics Platform"/>
            <consortium name="The Broad Institute Genome Sequencing Center for Infectious Disease"/>
            <person name="Wu L."/>
            <person name="Ma J."/>
        </authorList>
    </citation>
    <scope>NUCLEOTIDE SEQUENCE [LARGE SCALE GENOMIC DNA]</scope>
    <source>
        <strain evidence="4">NBRC 107710</strain>
    </source>
</reference>
<evidence type="ECO:0000313" key="1">
    <source>
        <dbReference type="EMBL" id="GLS43742.1"/>
    </source>
</evidence>
<protein>
    <submittedName>
        <fullName evidence="2">Uncharacterized protein</fullName>
    </submittedName>
</protein>
<comment type="caution">
    <text evidence="2">The sequence shown here is derived from an EMBL/GenBank/DDBJ whole genome shotgun (WGS) entry which is preliminary data.</text>
</comment>
<dbReference type="AlphaFoldDB" id="A0A7W6AGC5"/>
<evidence type="ECO:0000313" key="4">
    <source>
        <dbReference type="Proteomes" id="UP001156881"/>
    </source>
</evidence>
<organism evidence="2 3">
    <name type="scientific">Methylobacterium brachythecii</name>
    <dbReference type="NCBI Taxonomy" id="1176177"/>
    <lineage>
        <taxon>Bacteria</taxon>
        <taxon>Pseudomonadati</taxon>
        <taxon>Pseudomonadota</taxon>
        <taxon>Alphaproteobacteria</taxon>
        <taxon>Hyphomicrobiales</taxon>
        <taxon>Methylobacteriaceae</taxon>
        <taxon>Methylobacterium</taxon>
    </lineage>
</organism>
<keyword evidence="4" id="KW-1185">Reference proteome</keyword>
<gene>
    <name evidence="1" type="ORF">GCM10007884_17270</name>
    <name evidence="2" type="ORF">GGR33_002319</name>
</gene>
<reference evidence="2 3" key="3">
    <citation type="submission" date="2020-08" db="EMBL/GenBank/DDBJ databases">
        <title>Genomic Encyclopedia of Type Strains, Phase IV (KMG-IV): sequencing the most valuable type-strain genomes for metagenomic binning, comparative biology and taxonomic classification.</title>
        <authorList>
            <person name="Goeker M."/>
        </authorList>
    </citation>
    <scope>NUCLEOTIDE SEQUENCE [LARGE SCALE GENOMIC DNA]</scope>
    <source>
        <strain evidence="2 3">DSM 24105</strain>
    </source>
</reference>
<dbReference type="Proteomes" id="UP000517759">
    <property type="component" value="Unassembled WGS sequence"/>
</dbReference>
<dbReference type="EMBL" id="JACIDN010000004">
    <property type="protein sequence ID" value="MBB3902817.1"/>
    <property type="molecule type" value="Genomic_DNA"/>
</dbReference>
<evidence type="ECO:0000313" key="3">
    <source>
        <dbReference type="Proteomes" id="UP000517759"/>
    </source>
</evidence>
<dbReference type="InterPro" id="IPR046574">
    <property type="entry name" value="DUF6634"/>
</dbReference>
<dbReference type="Pfam" id="PF20339">
    <property type="entry name" value="DUF6634"/>
    <property type="match status" value="1"/>
</dbReference>
<dbReference type="RefSeq" id="WP_183505212.1">
    <property type="nucleotide sequence ID" value="NZ_BSPG01000007.1"/>
</dbReference>
<proteinExistence type="predicted"/>
<name>A0A7W6AGC5_9HYPH</name>
<dbReference type="EMBL" id="BSPG01000007">
    <property type="protein sequence ID" value="GLS43742.1"/>
    <property type="molecule type" value="Genomic_DNA"/>
</dbReference>
<evidence type="ECO:0000313" key="2">
    <source>
        <dbReference type="EMBL" id="MBB3902817.1"/>
    </source>
</evidence>
<sequence>MVETISIFAAEIGAKLIINNQYLRPVFFDAGAPLENGPLASQIQAIAEGREPIHESLAAAPTLNDWWQVAHPLRGYFLLVEQVTDHSVLGSGTIHTSAIRSIFLDRSCARTTSWLHGLGTPRLAGFPSSTTC</sequence>
<dbReference type="Proteomes" id="UP001156881">
    <property type="component" value="Unassembled WGS sequence"/>
</dbReference>
<reference evidence="1" key="1">
    <citation type="journal article" date="2014" name="Int. J. Syst. Evol. Microbiol.">
        <title>Complete genome of a new Firmicutes species belonging to the dominant human colonic microbiota ('Ruminococcus bicirculans') reveals two chromosomes and a selective capacity to utilize plant glucans.</title>
        <authorList>
            <consortium name="NISC Comparative Sequencing Program"/>
            <person name="Wegmann U."/>
            <person name="Louis P."/>
            <person name="Goesmann A."/>
            <person name="Henrissat B."/>
            <person name="Duncan S.H."/>
            <person name="Flint H.J."/>
        </authorList>
    </citation>
    <scope>NUCLEOTIDE SEQUENCE</scope>
    <source>
        <strain evidence="1">NBRC 107710</strain>
    </source>
</reference>